<gene>
    <name evidence="2" type="ORF">GCM10009560_20400</name>
</gene>
<feature type="region of interest" description="Disordered" evidence="1">
    <location>
        <begin position="18"/>
        <end position="41"/>
    </location>
</feature>
<sequence length="103" mass="10883">MVALLLAGGGFVVGGASGGVSTAETVPTNAPGAGDGERCSPWTDAGQNVELEACIRVKASRMLIRVRMRGPVGTRSEYAARAKWRKTGEPRFGHEVLSPAMRW</sequence>
<accession>A0ABP3ZH77</accession>
<name>A0ABP3ZH77_9ACTN</name>
<comment type="caution">
    <text evidence="2">The sequence shown here is derived from an EMBL/GenBank/DDBJ whole genome shotgun (WGS) entry which is preliminary data.</text>
</comment>
<proteinExistence type="predicted"/>
<dbReference type="EMBL" id="BAAAHQ010000008">
    <property type="protein sequence ID" value="GAA0921533.1"/>
    <property type="molecule type" value="Genomic_DNA"/>
</dbReference>
<organism evidence="2 3">
    <name type="scientific">Nonomuraea longicatena</name>
    <dbReference type="NCBI Taxonomy" id="83682"/>
    <lineage>
        <taxon>Bacteria</taxon>
        <taxon>Bacillati</taxon>
        <taxon>Actinomycetota</taxon>
        <taxon>Actinomycetes</taxon>
        <taxon>Streptosporangiales</taxon>
        <taxon>Streptosporangiaceae</taxon>
        <taxon>Nonomuraea</taxon>
    </lineage>
</organism>
<evidence type="ECO:0000256" key="1">
    <source>
        <dbReference type="SAM" id="MobiDB-lite"/>
    </source>
</evidence>
<keyword evidence="3" id="KW-1185">Reference proteome</keyword>
<protein>
    <recommendedName>
        <fullName evidence="4">Secreted protein</fullName>
    </recommendedName>
</protein>
<reference evidence="3" key="1">
    <citation type="journal article" date="2019" name="Int. J. Syst. Evol. Microbiol.">
        <title>The Global Catalogue of Microorganisms (GCM) 10K type strain sequencing project: providing services to taxonomists for standard genome sequencing and annotation.</title>
        <authorList>
            <consortium name="The Broad Institute Genomics Platform"/>
            <consortium name="The Broad Institute Genome Sequencing Center for Infectious Disease"/>
            <person name="Wu L."/>
            <person name="Ma J."/>
        </authorList>
    </citation>
    <scope>NUCLEOTIDE SEQUENCE [LARGE SCALE GENOMIC DNA]</scope>
    <source>
        <strain evidence="3">JCM 11136</strain>
    </source>
</reference>
<dbReference type="Proteomes" id="UP001501578">
    <property type="component" value="Unassembled WGS sequence"/>
</dbReference>
<dbReference type="RefSeq" id="WP_343949683.1">
    <property type="nucleotide sequence ID" value="NZ_BAAAHQ010000008.1"/>
</dbReference>
<evidence type="ECO:0008006" key="4">
    <source>
        <dbReference type="Google" id="ProtNLM"/>
    </source>
</evidence>
<evidence type="ECO:0000313" key="3">
    <source>
        <dbReference type="Proteomes" id="UP001501578"/>
    </source>
</evidence>
<evidence type="ECO:0000313" key="2">
    <source>
        <dbReference type="EMBL" id="GAA0921533.1"/>
    </source>
</evidence>